<evidence type="ECO:0000313" key="2">
    <source>
        <dbReference type="EMBL" id="CAI9782657.1"/>
    </source>
</evidence>
<evidence type="ECO:0000256" key="1">
    <source>
        <dbReference type="SAM" id="MobiDB-lite"/>
    </source>
</evidence>
<proteinExistence type="predicted"/>
<accession>A0AAD2A6W4</accession>
<gene>
    <name evidence="2" type="ORF">FPE_LOCUS30087</name>
</gene>
<organism evidence="2 3">
    <name type="scientific">Fraxinus pennsylvanica</name>
    <dbReference type="NCBI Taxonomy" id="56036"/>
    <lineage>
        <taxon>Eukaryota</taxon>
        <taxon>Viridiplantae</taxon>
        <taxon>Streptophyta</taxon>
        <taxon>Embryophyta</taxon>
        <taxon>Tracheophyta</taxon>
        <taxon>Spermatophyta</taxon>
        <taxon>Magnoliopsida</taxon>
        <taxon>eudicotyledons</taxon>
        <taxon>Gunneridae</taxon>
        <taxon>Pentapetalae</taxon>
        <taxon>asterids</taxon>
        <taxon>lamiids</taxon>
        <taxon>Lamiales</taxon>
        <taxon>Oleaceae</taxon>
        <taxon>Oleeae</taxon>
        <taxon>Fraxinus</taxon>
    </lineage>
</organism>
<dbReference type="Proteomes" id="UP000834106">
    <property type="component" value="Chromosome 19"/>
</dbReference>
<protein>
    <submittedName>
        <fullName evidence="2">Uncharacterized protein</fullName>
    </submittedName>
</protein>
<sequence>MCFWMKRELDVLQIENRELKRELEELKVGHLARNSGNARGSIECLKGKGMPPVESPSSEFKQSRSKKSCKGEENGNGKKVLKRNGTQPVIWRMSCRELLRPLLLHES</sequence>
<feature type="region of interest" description="Disordered" evidence="1">
    <location>
        <begin position="37"/>
        <end position="83"/>
    </location>
</feature>
<evidence type="ECO:0000313" key="3">
    <source>
        <dbReference type="Proteomes" id="UP000834106"/>
    </source>
</evidence>
<dbReference type="AlphaFoldDB" id="A0AAD2A6W4"/>
<name>A0AAD2A6W4_9LAMI</name>
<reference evidence="2" key="1">
    <citation type="submission" date="2023-05" db="EMBL/GenBank/DDBJ databases">
        <authorList>
            <person name="Huff M."/>
        </authorList>
    </citation>
    <scope>NUCLEOTIDE SEQUENCE</scope>
</reference>
<keyword evidence="3" id="KW-1185">Reference proteome</keyword>
<dbReference type="EMBL" id="OU503054">
    <property type="protein sequence ID" value="CAI9782657.1"/>
    <property type="molecule type" value="Genomic_DNA"/>
</dbReference>